<evidence type="ECO:0000256" key="1">
    <source>
        <dbReference type="SAM" id="MobiDB-lite"/>
    </source>
</evidence>
<sequence>MYASTDNESKIPNLEWPYWLKAYNPSWAHGLTHPTTFPEKNTFLRWIRPLVFVKSVRAVAINADMLNSQTSATSRQSNPSGGQSAKPRQLLMGHSVSEAVLTFRSTADHCGMRTSNAKISKTALNPKIASNTPTMASLTLTEWELGLVAGGWTAADPAGEGCEPIVSKVEFGWSFVATWCRGAVRAHVVSYWCCEELGRAWIFVVLDFAPTLEDLSRSIGFRRDLVR</sequence>
<protein>
    <submittedName>
        <fullName evidence="2">Uncharacterized protein</fullName>
    </submittedName>
</protein>
<feature type="region of interest" description="Disordered" evidence="1">
    <location>
        <begin position="69"/>
        <end position="89"/>
    </location>
</feature>
<gene>
    <name evidence="2" type="ORF">CB5_LOCUS16692</name>
</gene>
<dbReference type="EMBL" id="LR862151">
    <property type="protein sequence ID" value="CAD1833481.1"/>
    <property type="molecule type" value="Genomic_DNA"/>
</dbReference>
<organism evidence="2">
    <name type="scientific">Ananas comosus var. bracteatus</name>
    <name type="common">red pineapple</name>
    <dbReference type="NCBI Taxonomy" id="296719"/>
    <lineage>
        <taxon>Eukaryota</taxon>
        <taxon>Viridiplantae</taxon>
        <taxon>Streptophyta</taxon>
        <taxon>Embryophyta</taxon>
        <taxon>Tracheophyta</taxon>
        <taxon>Spermatophyta</taxon>
        <taxon>Magnoliopsida</taxon>
        <taxon>Liliopsida</taxon>
        <taxon>Poales</taxon>
        <taxon>Bromeliaceae</taxon>
        <taxon>Bromelioideae</taxon>
        <taxon>Ananas</taxon>
    </lineage>
</organism>
<dbReference type="AlphaFoldDB" id="A0A6V7PRQ2"/>
<proteinExistence type="predicted"/>
<reference evidence="2" key="1">
    <citation type="submission" date="2020-07" db="EMBL/GenBank/DDBJ databases">
        <authorList>
            <person name="Lin J."/>
        </authorList>
    </citation>
    <scope>NUCLEOTIDE SEQUENCE</scope>
</reference>
<evidence type="ECO:0000313" key="2">
    <source>
        <dbReference type="EMBL" id="CAD1833481.1"/>
    </source>
</evidence>
<name>A0A6V7PRQ2_ANACO</name>
<accession>A0A6V7PRQ2</accession>
<feature type="compositionally biased region" description="Polar residues" evidence="1">
    <location>
        <begin position="69"/>
        <end position="83"/>
    </location>
</feature>